<evidence type="ECO:0000313" key="1">
    <source>
        <dbReference type="EMBL" id="TWT35056.1"/>
    </source>
</evidence>
<dbReference type="AlphaFoldDB" id="A0A5C5V8Y7"/>
<reference evidence="1 2" key="1">
    <citation type="submission" date="2019-02" db="EMBL/GenBank/DDBJ databases">
        <title>Deep-cultivation of Planctomycetes and their phenomic and genomic characterization uncovers novel biology.</title>
        <authorList>
            <person name="Wiegand S."/>
            <person name="Jogler M."/>
            <person name="Boedeker C."/>
            <person name="Pinto D."/>
            <person name="Vollmers J."/>
            <person name="Rivas-Marin E."/>
            <person name="Kohn T."/>
            <person name="Peeters S.H."/>
            <person name="Heuer A."/>
            <person name="Rast P."/>
            <person name="Oberbeckmann S."/>
            <person name="Bunk B."/>
            <person name="Jeske O."/>
            <person name="Meyerdierks A."/>
            <person name="Storesund J.E."/>
            <person name="Kallscheuer N."/>
            <person name="Luecker S."/>
            <person name="Lage O.M."/>
            <person name="Pohl T."/>
            <person name="Merkel B.J."/>
            <person name="Hornburger P."/>
            <person name="Mueller R.-W."/>
            <person name="Bruemmer F."/>
            <person name="Labrenz M."/>
            <person name="Spormann A.M."/>
            <person name="Op Den Camp H."/>
            <person name="Overmann J."/>
            <person name="Amann R."/>
            <person name="Jetten M.S.M."/>
            <person name="Mascher T."/>
            <person name="Medema M.H."/>
            <person name="Devos D.P."/>
            <person name="Kaster A.-K."/>
            <person name="Ovreas L."/>
            <person name="Rohde M."/>
            <person name="Galperin M.Y."/>
            <person name="Jogler C."/>
        </authorList>
    </citation>
    <scope>NUCLEOTIDE SEQUENCE [LARGE SCALE GENOMIC DNA]</scope>
    <source>
        <strain evidence="1 2">KOR42</strain>
    </source>
</reference>
<dbReference type="Proteomes" id="UP000317243">
    <property type="component" value="Unassembled WGS sequence"/>
</dbReference>
<sequence>MGLDFRKSFRLRIFGPNYHEICELVTRSDGACSGDLLACAAS</sequence>
<evidence type="ECO:0000313" key="2">
    <source>
        <dbReference type="Proteomes" id="UP000317243"/>
    </source>
</evidence>
<accession>A0A5C5V8Y7</accession>
<keyword evidence="2" id="KW-1185">Reference proteome</keyword>
<gene>
    <name evidence="1" type="ORF">KOR42_52720</name>
</gene>
<protein>
    <submittedName>
        <fullName evidence="1">Uncharacterized protein</fullName>
    </submittedName>
</protein>
<name>A0A5C5V8Y7_9PLAN</name>
<organism evidence="1 2">
    <name type="scientific">Thalassoglobus neptunius</name>
    <dbReference type="NCBI Taxonomy" id="1938619"/>
    <lineage>
        <taxon>Bacteria</taxon>
        <taxon>Pseudomonadati</taxon>
        <taxon>Planctomycetota</taxon>
        <taxon>Planctomycetia</taxon>
        <taxon>Planctomycetales</taxon>
        <taxon>Planctomycetaceae</taxon>
        <taxon>Thalassoglobus</taxon>
    </lineage>
</organism>
<proteinExistence type="predicted"/>
<comment type="caution">
    <text evidence="1">The sequence shown here is derived from an EMBL/GenBank/DDBJ whole genome shotgun (WGS) entry which is preliminary data.</text>
</comment>
<dbReference type="EMBL" id="SIHI01000075">
    <property type="protein sequence ID" value="TWT35056.1"/>
    <property type="molecule type" value="Genomic_DNA"/>
</dbReference>